<dbReference type="AlphaFoldDB" id="A0A9X3CQK0"/>
<reference evidence="2" key="1">
    <citation type="submission" date="2022-02" db="EMBL/GenBank/DDBJ databases">
        <title>Vibrio sp. nov, a new bacterium isolated from seawater.</title>
        <authorList>
            <person name="Yuan Y."/>
        </authorList>
    </citation>
    <scope>NUCLEOTIDE SEQUENCE</scope>
    <source>
        <strain evidence="2">ZSDZ65</strain>
    </source>
</reference>
<proteinExistence type="predicted"/>
<protein>
    <submittedName>
        <fullName evidence="2">Uncharacterized protein</fullName>
    </submittedName>
</protein>
<evidence type="ECO:0000256" key="1">
    <source>
        <dbReference type="SAM" id="SignalP"/>
    </source>
</evidence>
<dbReference type="Proteomes" id="UP001155587">
    <property type="component" value="Unassembled WGS sequence"/>
</dbReference>
<dbReference type="RefSeq" id="WP_265676429.1">
    <property type="nucleotide sequence ID" value="NZ_JAKRRY010000027.1"/>
</dbReference>
<evidence type="ECO:0000313" key="2">
    <source>
        <dbReference type="EMBL" id="MCW8347891.1"/>
    </source>
</evidence>
<accession>A0A9X3CQK0</accession>
<keyword evidence="3" id="KW-1185">Reference proteome</keyword>
<feature type="chain" id="PRO_5040833582" evidence="1">
    <location>
        <begin position="26"/>
        <end position="97"/>
    </location>
</feature>
<gene>
    <name evidence="2" type="ORF">MD535_18040</name>
</gene>
<feature type="signal peptide" evidence="1">
    <location>
        <begin position="1"/>
        <end position="25"/>
    </location>
</feature>
<dbReference type="EMBL" id="JAKRRY010000027">
    <property type="protein sequence ID" value="MCW8347891.1"/>
    <property type="molecule type" value="Genomic_DNA"/>
</dbReference>
<keyword evidence="1" id="KW-0732">Signal</keyword>
<name>A0A9X3CQK0_9VIBR</name>
<sequence length="97" mass="10737">MMLNRKLSQITVMVAILLPSTNVLSSPDVLATTSNSVHPSTTTDEQMTVLGKTYRNTATKTYLTPEETPQTLNIIKSKEMEQRGAKSVMQALRDLII</sequence>
<organism evidence="2 3">
    <name type="scientific">Vibrio qingdaonensis</name>
    <dbReference type="NCBI Taxonomy" id="2829491"/>
    <lineage>
        <taxon>Bacteria</taxon>
        <taxon>Pseudomonadati</taxon>
        <taxon>Pseudomonadota</taxon>
        <taxon>Gammaproteobacteria</taxon>
        <taxon>Vibrionales</taxon>
        <taxon>Vibrionaceae</taxon>
        <taxon>Vibrio</taxon>
    </lineage>
</organism>
<evidence type="ECO:0000313" key="3">
    <source>
        <dbReference type="Proteomes" id="UP001155587"/>
    </source>
</evidence>
<comment type="caution">
    <text evidence="2">The sequence shown here is derived from an EMBL/GenBank/DDBJ whole genome shotgun (WGS) entry which is preliminary data.</text>
</comment>